<proteinExistence type="predicted"/>
<evidence type="ECO:0000313" key="1">
    <source>
        <dbReference type="EMBL" id="MDR7148536.1"/>
    </source>
</evidence>
<name>A0ABU1WGY9_9BURK</name>
<protein>
    <recommendedName>
        <fullName evidence="3">L,D-transpeptidase</fullName>
    </recommendedName>
</protein>
<sequence>MRLPSCQAEKNPRCAGAAQPFPASEHVIPHLIGELRMGLVAGLSVLALVLPSGSPPHANAISTGTGTAALPSAPVRLADWGDTPVSDQVKNMALWSAVTQDHAAMPFVIIDKRAARLYVFDASAHLQAHTAVLLGSAIGDHTVPGIGEKAIADVLPEERTTPAGRFNGRIGRNLSGEEVVWVDYDAAVSMHRVRPNVASERRLERLASETSEDNRISYGCINVPVDFFETHILPVFSSTSATIYVLPDQLALDEVFSAAP</sequence>
<evidence type="ECO:0000313" key="2">
    <source>
        <dbReference type="Proteomes" id="UP001265700"/>
    </source>
</evidence>
<dbReference type="Proteomes" id="UP001265700">
    <property type="component" value="Unassembled WGS sequence"/>
</dbReference>
<accession>A0ABU1WGY9</accession>
<dbReference type="RefSeq" id="WP_310311229.1">
    <property type="nucleotide sequence ID" value="NZ_JAVDWU010000001.1"/>
</dbReference>
<dbReference type="EMBL" id="JAVDWU010000001">
    <property type="protein sequence ID" value="MDR7148536.1"/>
    <property type="molecule type" value="Genomic_DNA"/>
</dbReference>
<reference evidence="1 2" key="1">
    <citation type="submission" date="2023-07" db="EMBL/GenBank/DDBJ databases">
        <title>Sorghum-associated microbial communities from plants grown in Nebraska, USA.</title>
        <authorList>
            <person name="Schachtman D."/>
        </authorList>
    </citation>
    <scope>NUCLEOTIDE SEQUENCE [LARGE SCALE GENOMIC DNA]</scope>
    <source>
        <strain evidence="1 2">4249</strain>
    </source>
</reference>
<keyword evidence="2" id="KW-1185">Reference proteome</keyword>
<gene>
    <name evidence="1" type="ORF">J2W49_000464</name>
</gene>
<organism evidence="1 2">
    <name type="scientific">Hydrogenophaga palleronii</name>
    <dbReference type="NCBI Taxonomy" id="65655"/>
    <lineage>
        <taxon>Bacteria</taxon>
        <taxon>Pseudomonadati</taxon>
        <taxon>Pseudomonadota</taxon>
        <taxon>Betaproteobacteria</taxon>
        <taxon>Burkholderiales</taxon>
        <taxon>Comamonadaceae</taxon>
        <taxon>Hydrogenophaga</taxon>
    </lineage>
</organism>
<comment type="caution">
    <text evidence="1">The sequence shown here is derived from an EMBL/GenBank/DDBJ whole genome shotgun (WGS) entry which is preliminary data.</text>
</comment>
<evidence type="ECO:0008006" key="3">
    <source>
        <dbReference type="Google" id="ProtNLM"/>
    </source>
</evidence>